<sequence>MDDKYKQLIIDMVKKINDVELLKRIYNLVSYIYLNKADR</sequence>
<keyword evidence="2" id="KW-1185">Reference proteome</keyword>
<evidence type="ECO:0000313" key="1">
    <source>
        <dbReference type="EMBL" id="KNY24811.1"/>
    </source>
</evidence>
<organism evidence="1 2">
    <name type="scientific">Pseudobacteroides cellulosolvens ATCC 35603 = DSM 2933</name>
    <dbReference type="NCBI Taxonomy" id="398512"/>
    <lineage>
        <taxon>Bacteria</taxon>
        <taxon>Bacillati</taxon>
        <taxon>Bacillota</taxon>
        <taxon>Clostridia</taxon>
        <taxon>Eubacteriales</taxon>
        <taxon>Oscillospiraceae</taxon>
        <taxon>Pseudobacteroides</taxon>
    </lineage>
</organism>
<name>A0A0L6JG31_9FIRM</name>
<proteinExistence type="predicted"/>
<dbReference type="Proteomes" id="UP000036923">
    <property type="component" value="Unassembled WGS sequence"/>
</dbReference>
<evidence type="ECO:0000313" key="2">
    <source>
        <dbReference type="Proteomes" id="UP000036923"/>
    </source>
</evidence>
<reference evidence="2" key="1">
    <citation type="submission" date="2015-07" db="EMBL/GenBank/DDBJ databases">
        <title>Near-Complete Genome Sequence of the Cellulolytic Bacterium Bacteroides (Pseudobacteroides) cellulosolvens ATCC 35603.</title>
        <authorList>
            <person name="Dassa B."/>
            <person name="Utturkar S.M."/>
            <person name="Klingeman D.M."/>
            <person name="Hurt R.A."/>
            <person name="Keller M."/>
            <person name="Xu J."/>
            <person name="Reddy Y.H.K."/>
            <person name="Borovok I."/>
            <person name="Grinberg I.R."/>
            <person name="Lamed R."/>
            <person name="Zhivin O."/>
            <person name="Bayer E.A."/>
            <person name="Brown S.D."/>
        </authorList>
    </citation>
    <scope>NUCLEOTIDE SEQUENCE [LARGE SCALE GENOMIC DNA]</scope>
    <source>
        <strain evidence="2">DSM 2933</strain>
    </source>
</reference>
<dbReference type="AlphaFoldDB" id="A0A0L6JG31"/>
<accession>A0A0L6JG31</accession>
<comment type="caution">
    <text evidence="1">The sequence shown here is derived from an EMBL/GenBank/DDBJ whole genome shotgun (WGS) entry which is preliminary data.</text>
</comment>
<dbReference type="STRING" id="398512.Bccel_0068"/>
<protein>
    <submittedName>
        <fullName evidence="1">Uncharacterized protein</fullName>
    </submittedName>
</protein>
<dbReference type="EMBL" id="LGTC01000001">
    <property type="protein sequence ID" value="KNY24811.1"/>
    <property type="molecule type" value="Genomic_DNA"/>
</dbReference>
<gene>
    <name evidence="1" type="ORF">Bccel_0068</name>
</gene>